<accession>A0A9D1TE79</accession>
<dbReference type="Gene3D" id="3.30.70.270">
    <property type="match status" value="1"/>
</dbReference>
<protein>
    <submittedName>
        <fullName evidence="2">GGDEF domain-containing protein</fullName>
    </submittedName>
</protein>
<dbReference type="InterPro" id="IPR043128">
    <property type="entry name" value="Rev_trsase/Diguanyl_cyclase"/>
</dbReference>
<sequence length="416" mass="47514">MNEMFYAVLQVDLVQDDVYILQSRDFPEKTNTSMRWEEYLRQYGRILTEEGRDKVCEKFSTTALLAAADSANGIFSLDVSYKKGVTTNWLTITASARRREDGSAYAYIFVRQNNEEHLLRSIIDLYVYSTCDYFIYLNARKNSYVMFSGNTAGTPLPPTVCDDYDAALVEYARNFVVPEDQEMTIREMRIGRVLEQLEKKGVHAFTAGVMEEGRGYTRKRLEYRYYDRDAQMILLVRTDVTDVYYENKQRSEALREALLLAERDSLTGILNYGALYERITRALEAGATAALLFIDLDNFKTVNDTMGHQAGDDLLRSVAQVLRNQLWEKDLCGRVGGDEFVVFLPELHSRDQAVYCARRLCECIERLSEEGKYAMSCSIGVAFAPEEGTDYNTLAHVADLRAYAAKAQGKNRYVAD</sequence>
<evidence type="ECO:0000313" key="2">
    <source>
        <dbReference type="EMBL" id="HIV28993.1"/>
    </source>
</evidence>
<dbReference type="InterPro" id="IPR000160">
    <property type="entry name" value="GGDEF_dom"/>
</dbReference>
<dbReference type="Pfam" id="PF00990">
    <property type="entry name" value="GGDEF"/>
    <property type="match status" value="1"/>
</dbReference>
<comment type="caution">
    <text evidence="2">The sequence shown here is derived from an EMBL/GenBank/DDBJ whole genome shotgun (WGS) entry which is preliminary data.</text>
</comment>
<dbReference type="PROSITE" id="PS50887">
    <property type="entry name" value="GGDEF"/>
    <property type="match status" value="1"/>
</dbReference>
<feature type="domain" description="GGDEF" evidence="1">
    <location>
        <begin position="287"/>
        <end position="416"/>
    </location>
</feature>
<proteinExistence type="predicted"/>
<dbReference type="Proteomes" id="UP000886884">
    <property type="component" value="Unassembled WGS sequence"/>
</dbReference>
<name>A0A9D1TE79_9FIRM</name>
<reference evidence="2" key="1">
    <citation type="submission" date="2020-10" db="EMBL/GenBank/DDBJ databases">
        <authorList>
            <person name="Gilroy R."/>
        </authorList>
    </citation>
    <scope>NUCLEOTIDE SEQUENCE</scope>
    <source>
        <strain evidence="2">CHK183-6373</strain>
    </source>
</reference>
<dbReference type="PANTHER" id="PTHR45138">
    <property type="entry name" value="REGULATORY COMPONENTS OF SENSORY TRANSDUCTION SYSTEM"/>
    <property type="match status" value="1"/>
</dbReference>
<dbReference type="CDD" id="cd01949">
    <property type="entry name" value="GGDEF"/>
    <property type="match status" value="1"/>
</dbReference>
<evidence type="ECO:0000259" key="1">
    <source>
        <dbReference type="PROSITE" id="PS50887"/>
    </source>
</evidence>
<dbReference type="InterPro" id="IPR050469">
    <property type="entry name" value="Diguanylate_Cyclase"/>
</dbReference>
<organism evidence="2 3">
    <name type="scientific">Candidatus Ornithocaccomicrobium faecavium</name>
    <dbReference type="NCBI Taxonomy" id="2840890"/>
    <lineage>
        <taxon>Bacteria</taxon>
        <taxon>Bacillati</taxon>
        <taxon>Bacillota</taxon>
        <taxon>Clostridia</taxon>
        <taxon>Candidatus Ornithocaccomicrobium</taxon>
    </lineage>
</organism>
<dbReference type="NCBIfam" id="TIGR00254">
    <property type="entry name" value="GGDEF"/>
    <property type="match status" value="1"/>
</dbReference>
<reference evidence="2" key="2">
    <citation type="journal article" date="2021" name="PeerJ">
        <title>Extensive microbial diversity within the chicken gut microbiome revealed by metagenomics and culture.</title>
        <authorList>
            <person name="Gilroy R."/>
            <person name="Ravi A."/>
            <person name="Getino M."/>
            <person name="Pursley I."/>
            <person name="Horton D.L."/>
            <person name="Alikhan N.F."/>
            <person name="Baker D."/>
            <person name="Gharbi K."/>
            <person name="Hall N."/>
            <person name="Watson M."/>
            <person name="Adriaenssens E.M."/>
            <person name="Foster-Nyarko E."/>
            <person name="Jarju S."/>
            <person name="Secka A."/>
            <person name="Antonio M."/>
            <person name="Oren A."/>
            <person name="Chaudhuri R.R."/>
            <person name="La Ragione R."/>
            <person name="Hildebrand F."/>
            <person name="Pallen M.J."/>
        </authorList>
    </citation>
    <scope>NUCLEOTIDE SEQUENCE</scope>
    <source>
        <strain evidence="2">CHK183-6373</strain>
    </source>
</reference>
<dbReference type="SUPFAM" id="SSF55073">
    <property type="entry name" value="Nucleotide cyclase"/>
    <property type="match status" value="1"/>
</dbReference>
<dbReference type="InterPro" id="IPR029787">
    <property type="entry name" value="Nucleotide_cyclase"/>
</dbReference>
<dbReference type="SMART" id="SM00267">
    <property type="entry name" value="GGDEF"/>
    <property type="match status" value="1"/>
</dbReference>
<dbReference type="EMBL" id="DVOT01000246">
    <property type="protein sequence ID" value="HIV28993.1"/>
    <property type="molecule type" value="Genomic_DNA"/>
</dbReference>
<dbReference type="GO" id="GO:0052621">
    <property type="term" value="F:diguanylate cyclase activity"/>
    <property type="evidence" value="ECO:0007669"/>
    <property type="project" value="TreeGrafter"/>
</dbReference>
<dbReference type="AlphaFoldDB" id="A0A9D1TE79"/>
<gene>
    <name evidence="2" type="ORF">IAA64_13605</name>
</gene>
<dbReference type="PANTHER" id="PTHR45138:SF9">
    <property type="entry name" value="DIGUANYLATE CYCLASE DGCM-RELATED"/>
    <property type="match status" value="1"/>
</dbReference>
<evidence type="ECO:0000313" key="3">
    <source>
        <dbReference type="Proteomes" id="UP000886884"/>
    </source>
</evidence>